<evidence type="ECO:0000256" key="2">
    <source>
        <dbReference type="ARBA" id="ARBA00022801"/>
    </source>
</evidence>
<keyword evidence="1 4" id="KW-0645">Protease</keyword>
<dbReference type="GO" id="GO:0008236">
    <property type="term" value="F:serine-type peptidase activity"/>
    <property type="evidence" value="ECO:0007669"/>
    <property type="project" value="UniProtKB-KW"/>
</dbReference>
<evidence type="ECO:0000313" key="7">
    <source>
        <dbReference type="Proteomes" id="UP000005207"/>
    </source>
</evidence>
<comment type="similarity">
    <text evidence="4">Belongs to the peptidase S1B family.</text>
</comment>
<dbReference type="Pfam" id="PF13365">
    <property type="entry name" value="Trypsin_2"/>
    <property type="match status" value="1"/>
</dbReference>
<evidence type="ECO:0000256" key="1">
    <source>
        <dbReference type="ARBA" id="ARBA00022670"/>
    </source>
</evidence>
<keyword evidence="2 4" id="KW-0378">Hydrolase</keyword>
<dbReference type="SUPFAM" id="SSF50494">
    <property type="entry name" value="Trypsin-like serine proteases"/>
    <property type="match status" value="1"/>
</dbReference>
<dbReference type="InterPro" id="IPR009003">
    <property type="entry name" value="Peptidase_S1_PA"/>
</dbReference>
<evidence type="ECO:0000256" key="3">
    <source>
        <dbReference type="ARBA" id="ARBA00022825"/>
    </source>
</evidence>
<organism evidence="6 7">
    <name type="scientific">Oreochromis niloticus</name>
    <name type="common">Nile tilapia</name>
    <name type="synonym">Tilapia nilotica</name>
    <dbReference type="NCBI Taxonomy" id="8128"/>
    <lineage>
        <taxon>Eukaryota</taxon>
        <taxon>Metazoa</taxon>
        <taxon>Chordata</taxon>
        <taxon>Craniata</taxon>
        <taxon>Vertebrata</taxon>
        <taxon>Euteleostomi</taxon>
        <taxon>Actinopterygii</taxon>
        <taxon>Neopterygii</taxon>
        <taxon>Teleostei</taxon>
        <taxon>Neoteleostei</taxon>
        <taxon>Acanthomorphata</taxon>
        <taxon>Ovalentaria</taxon>
        <taxon>Cichlomorphae</taxon>
        <taxon>Cichliformes</taxon>
        <taxon>Cichlidae</taxon>
        <taxon>African cichlids</taxon>
        <taxon>Pseudocrenilabrinae</taxon>
        <taxon>Oreochromini</taxon>
        <taxon>Oreochromis</taxon>
    </lineage>
</organism>
<dbReference type="GeneTree" id="ENSGT00390000005182"/>
<reference evidence="7" key="1">
    <citation type="submission" date="2012-01" db="EMBL/GenBank/DDBJ databases">
        <title>The Genome Sequence of Oreochromis niloticus (Nile Tilapia).</title>
        <authorList>
            <consortium name="Broad Institute Genome Assembly Team"/>
            <consortium name="Broad Institute Sequencing Platform"/>
            <person name="Di Palma F."/>
            <person name="Johnson J."/>
            <person name="Lander E.S."/>
            <person name="Lindblad-Toh K."/>
        </authorList>
    </citation>
    <scope>NUCLEOTIDE SEQUENCE [LARGE SCALE GENOMIC DNA]</scope>
</reference>
<dbReference type="AlphaFoldDB" id="A0A669DNH8"/>
<sequence>MFKLTRRPLNKYKKMVKARDCYSVFYIGTKGGLNAKKEKSFLKNDALKQFKYLCVYGEKGITAAEVLKRDGRFTDDLGYFELVNIDDERKTECTDIIDCLDNKKFQICFPQGADTDVTIPGQQKPPQASNNAKRSGGMTSVLDVARQNGLSLKTSIKETGSSIDRKEVYGLLCQQYPRLKRWMESRFPKNSFQEALKYRKECFGKSRQSFTEIRSVMLLLELSESVCLISGSFIKQGTGFVLFDNFVLTNARLFDYWVKSNTPNWREFVNVTVVFNFEDQESDRNNLSAKVFIGDDKLDYVILKLETEKVPPGLLKRFGPVPSDGEACVVGHPGGGVKKMSPTWVVEKERREHAENNENAEDCEEFCSLCEMNQQIKNDPYENIYVTYNTLMYHGSSGSPVFDADGRVFDLHSGGFFYGFPNLSESVIEYAFPLLTIFENFVANLKKDGYGEVLERVEEEAKGNPHLENIIASVVGSKQGVPDALLHEVESKTDSEEMAV</sequence>
<dbReference type="GO" id="GO:0005634">
    <property type="term" value="C:nucleus"/>
    <property type="evidence" value="ECO:0007669"/>
    <property type="project" value="TreeGrafter"/>
</dbReference>
<keyword evidence="7" id="KW-1185">Reference proteome</keyword>
<dbReference type="Ensembl" id="ENSONIT00000084579.1">
    <property type="protein sequence ID" value="ENSONIP00000060978.1"/>
    <property type="gene ID" value="ENSONIG00000029076.1"/>
</dbReference>
<proteinExistence type="inferred from homology"/>
<dbReference type="PRINTS" id="PR00839">
    <property type="entry name" value="V8PROTEASE"/>
</dbReference>
<feature type="compositionally biased region" description="Polar residues" evidence="5">
    <location>
        <begin position="120"/>
        <end position="133"/>
    </location>
</feature>
<reference evidence="6" key="2">
    <citation type="submission" date="2025-08" db="UniProtKB">
        <authorList>
            <consortium name="Ensembl"/>
        </authorList>
    </citation>
    <scope>IDENTIFICATION</scope>
</reference>
<dbReference type="PANTHER" id="PTHR14389:SF3">
    <property type="entry name" value="PROTEIN FAM111A-LIKE"/>
    <property type="match status" value="1"/>
</dbReference>
<dbReference type="GO" id="GO:0006508">
    <property type="term" value="P:proteolysis"/>
    <property type="evidence" value="ECO:0007669"/>
    <property type="project" value="UniProtKB-KW"/>
</dbReference>
<dbReference type="InterPro" id="IPR008256">
    <property type="entry name" value="Peptidase_S1B"/>
</dbReference>
<evidence type="ECO:0000256" key="4">
    <source>
        <dbReference type="RuleBase" id="RU004296"/>
    </source>
</evidence>
<dbReference type="GO" id="GO:0000785">
    <property type="term" value="C:chromatin"/>
    <property type="evidence" value="ECO:0007669"/>
    <property type="project" value="TreeGrafter"/>
</dbReference>
<dbReference type="InParanoid" id="A0A669DNH8"/>
<dbReference type="GO" id="GO:0006260">
    <property type="term" value="P:DNA replication"/>
    <property type="evidence" value="ECO:0007669"/>
    <property type="project" value="TreeGrafter"/>
</dbReference>
<dbReference type="Proteomes" id="UP000005207">
    <property type="component" value="Linkage group LG2"/>
</dbReference>
<dbReference type="Gene3D" id="2.40.10.120">
    <property type="match status" value="1"/>
</dbReference>
<name>A0A669DNH8_ORENI</name>
<dbReference type="EC" id="3.4.21.-" evidence="4"/>
<feature type="region of interest" description="Disordered" evidence="5">
    <location>
        <begin position="117"/>
        <end position="136"/>
    </location>
</feature>
<keyword evidence="3 4" id="KW-0720">Serine protease</keyword>
<accession>A0A669DNH8</accession>
<protein>
    <recommendedName>
        <fullName evidence="4">Serine protease</fullName>
        <ecNumber evidence="4">3.4.21.-</ecNumber>
    </recommendedName>
</protein>
<evidence type="ECO:0000313" key="6">
    <source>
        <dbReference type="Ensembl" id="ENSONIP00000060978.1"/>
    </source>
</evidence>
<reference evidence="6" key="3">
    <citation type="submission" date="2025-09" db="UniProtKB">
        <authorList>
            <consortium name="Ensembl"/>
        </authorList>
    </citation>
    <scope>IDENTIFICATION</scope>
</reference>
<dbReference type="PANTHER" id="PTHR14389">
    <property type="entry name" value="SI:CH1073-475A24.1"/>
    <property type="match status" value="1"/>
</dbReference>
<evidence type="ECO:0000256" key="5">
    <source>
        <dbReference type="SAM" id="MobiDB-lite"/>
    </source>
</evidence>
<dbReference type="OMA" id="MNINDEH"/>